<dbReference type="Proteomes" id="UP000692954">
    <property type="component" value="Unassembled WGS sequence"/>
</dbReference>
<name>A0A8S1N8I7_9CILI</name>
<dbReference type="AlphaFoldDB" id="A0A8S1N8I7"/>
<proteinExistence type="predicted"/>
<evidence type="ECO:0000313" key="1">
    <source>
        <dbReference type="EMBL" id="CAD8089070.1"/>
    </source>
</evidence>
<gene>
    <name evidence="1" type="ORF">PSON_ATCC_30995.1.T0530246</name>
</gene>
<dbReference type="EMBL" id="CAJJDN010000053">
    <property type="protein sequence ID" value="CAD8089070.1"/>
    <property type="molecule type" value="Genomic_DNA"/>
</dbReference>
<sequence>MGCVGQKQNQNQQRNKFQLHRQSLVILNSHRKLCLDQPLKPDPKQQIHLYRQIDISYDDEFILKRDQKIMSKNQESPNLTPKFKQNLHFGIESRSNKIII</sequence>
<evidence type="ECO:0000313" key="2">
    <source>
        <dbReference type="Proteomes" id="UP000692954"/>
    </source>
</evidence>
<organism evidence="1 2">
    <name type="scientific">Paramecium sonneborni</name>
    <dbReference type="NCBI Taxonomy" id="65129"/>
    <lineage>
        <taxon>Eukaryota</taxon>
        <taxon>Sar</taxon>
        <taxon>Alveolata</taxon>
        <taxon>Ciliophora</taxon>
        <taxon>Intramacronucleata</taxon>
        <taxon>Oligohymenophorea</taxon>
        <taxon>Peniculida</taxon>
        <taxon>Parameciidae</taxon>
        <taxon>Paramecium</taxon>
    </lineage>
</organism>
<protein>
    <submittedName>
        <fullName evidence="1">Uncharacterized protein</fullName>
    </submittedName>
</protein>
<accession>A0A8S1N8I7</accession>
<comment type="caution">
    <text evidence="1">The sequence shown here is derived from an EMBL/GenBank/DDBJ whole genome shotgun (WGS) entry which is preliminary data.</text>
</comment>
<reference evidence="1" key="1">
    <citation type="submission" date="2021-01" db="EMBL/GenBank/DDBJ databases">
        <authorList>
            <consortium name="Genoscope - CEA"/>
            <person name="William W."/>
        </authorList>
    </citation>
    <scope>NUCLEOTIDE SEQUENCE</scope>
</reference>
<keyword evidence="2" id="KW-1185">Reference proteome</keyword>
<dbReference type="OrthoDB" id="298986at2759"/>